<dbReference type="GO" id="GO:0009451">
    <property type="term" value="P:RNA modification"/>
    <property type="evidence" value="ECO:0007669"/>
    <property type="project" value="InterPro"/>
</dbReference>
<dbReference type="InterPro" id="IPR011990">
    <property type="entry name" value="TPR-like_helical_dom_sf"/>
</dbReference>
<dbReference type="Proteomes" id="UP000436088">
    <property type="component" value="Unassembled WGS sequence"/>
</dbReference>
<name>A0A6A3BSK7_HIBSY</name>
<dbReference type="PROSITE" id="PS51375">
    <property type="entry name" value="PPR"/>
    <property type="match status" value="1"/>
</dbReference>
<dbReference type="AlphaFoldDB" id="A0A6A3BSK7"/>
<protein>
    <recommendedName>
        <fullName evidence="5">Pentatricopeptide repeat-containing protein</fullName>
    </recommendedName>
</protein>
<keyword evidence="4" id="KW-1185">Reference proteome</keyword>
<dbReference type="PANTHER" id="PTHR47926:SF537">
    <property type="entry name" value="PENTACOTRIPEPTIDE-REPEAT REGION OF PRORP DOMAIN-CONTAINING PROTEIN"/>
    <property type="match status" value="1"/>
</dbReference>
<dbReference type="Pfam" id="PF20431">
    <property type="entry name" value="E_motif"/>
    <property type="match status" value="1"/>
</dbReference>
<dbReference type="InterPro" id="IPR046849">
    <property type="entry name" value="E2_motif"/>
</dbReference>
<dbReference type="EMBL" id="VEPZ02000799">
    <property type="protein sequence ID" value="KAE8718921.1"/>
    <property type="molecule type" value="Genomic_DNA"/>
</dbReference>
<dbReference type="Pfam" id="PF20430">
    <property type="entry name" value="Eplus_motif"/>
    <property type="match status" value="1"/>
</dbReference>
<accession>A0A6A3BSK7</accession>
<evidence type="ECO:0000256" key="1">
    <source>
        <dbReference type="ARBA" id="ARBA00022737"/>
    </source>
</evidence>
<dbReference type="Pfam" id="PF01535">
    <property type="entry name" value="PPR"/>
    <property type="match status" value="1"/>
</dbReference>
<evidence type="ECO:0008006" key="5">
    <source>
        <dbReference type="Google" id="ProtNLM"/>
    </source>
</evidence>
<dbReference type="PANTHER" id="PTHR47926">
    <property type="entry name" value="PENTATRICOPEPTIDE REPEAT-CONTAINING PROTEIN"/>
    <property type="match status" value="1"/>
</dbReference>
<reference evidence="3" key="1">
    <citation type="submission" date="2019-09" db="EMBL/GenBank/DDBJ databases">
        <title>Draft genome information of white flower Hibiscus syriacus.</title>
        <authorList>
            <person name="Kim Y.-M."/>
        </authorList>
    </citation>
    <scope>NUCLEOTIDE SEQUENCE [LARGE SCALE GENOMIC DNA]</scope>
    <source>
        <strain evidence="3">YM2019G1</strain>
    </source>
</reference>
<evidence type="ECO:0000313" key="4">
    <source>
        <dbReference type="Proteomes" id="UP000436088"/>
    </source>
</evidence>
<comment type="caution">
    <text evidence="3">The sequence shown here is derived from an EMBL/GenBank/DDBJ whole genome shotgun (WGS) entry which is preliminary data.</text>
</comment>
<organism evidence="3 4">
    <name type="scientific">Hibiscus syriacus</name>
    <name type="common">Rose of Sharon</name>
    <dbReference type="NCBI Taxonomy" id="106335"/>
    <lineage>
        <taxon>Eukaryota</taxon>
        <taxon>Viridiplantae</taxon>
        <taxon>Streptophyta</taxon>
        <taxon>Embryophyta</taxon>
        <taxon>Tracheophyta</taxon>
        <taxon>Spermatophyta</taxon>
        <taxon>Magnoliopsida</taxon>
        <taxon>eudicotyledons</taxon>
        <taxon>Gunneridae</taxon>
        <taxon>Pentapetalae</taxon>
        <taxon>rosids</taxon>
        <taxon>malvids</taxon>
        <taxon>Malvales</taxon>
        <taxon>Malvaceae</taxon>
        <taxon>Malvoideae</taxon>
        <taxon>Hibiscus</taxon>
    </lineage>
</organism>
<dbReference type="InterPro" id="IPR002885">
    <property type="entry name" value="PPR_rpt"/>
</dbReference>
<dbReference type="InterPro" id="IPR046848">
    <property type="entry name" value="E_motif"/>
</dbReference>
<dbReference type="InterPro" id="IPR046960">
    <property type="entry name" value="PPR_At4g14850-like_plant"/>
</dbReference>
<dbReference type="Gene3D" id="1.25.40.10">
    <property type="entry name" value="Tetratricopeptide repeat domain"/>
    <property type="match status" value="1"/>
</dbReference>
<evidence type="ECO:0000313" key="3">
    <source>
        <dbReference type="EMBL" id="KAE8718921.1"/>
    </source>
</evidence>
<gene>
    <name evidence="3" type="ORF">F3Y22_tig00109987pilonHSYRG00235</name>
</gene>
<dbReference type="SUPFAM" id="SSF48452">
    <property type="entry name" value="TPR-like"/>
    <property type="match status" value="1"/>
</dbReference>
<evidence type="ECO:0000256" key="2">
    <source>
        <dbReference type="PROSITE-ProRule" id="PRU00708"/>
    </source>
</evidence>
<keyword evidence="1" id="KW-0677">Repeat</keyword>
<sequence>MISGLAMHGLAEKALELFARTTDEGYKPDNIAFVGVLSACSHAALLDLGHLYFRSMVQDYAFSPDLQHYGCMVNLLGRAGLVHKRIKLGESVAKRLLELEPENPGVYVLLSNIYAGAGRWDDVARIRTFLNNKGMKNVPGCSSIEVDRVVHEFLVSDKVHPRCKEIYNMLDEADVLLRRLDLYPIHQRFFKIWMRNGRKGP</sequence>
<dbReference type="GO" id="GO:0003723">
    <property type="term" value="F:RNA binding"/>
    <property type="evidence" value="ECO:0007669"/>
    <property type="project" value="InterPro"/>
</dbReference>
<feature type="repeat" description="PPR" evidence="2">
    <location>
        <begin position="1"/>
        <end position="28"/>
    </location>
</feature>
<proteinExistence type="predicted"/>